<dbReference type="Pfam" id="PF01243">
    <property type="entry name" value="PNPOx_N"/>
    <property type="match status" value="1"/>
</dbReference>
<proteinExistence type="predicted"/>
<protein>
    <recommendedName>
        <fullName evidence="2">Pyridoxamine 5'-phosphate oxidase N-terminal domain-containing protein</fullName>
    </recommendedName>
</protein>
<dbReference type="InterPro" id="IPR052019">
    <property type="entry name" value="F420H2_bilvrd_red/Heme_oxyg"/>
</dbReference>
<dbReference type="GO" id="GO:0005829">
    <property type="term" value="C:cytosol"/>
    <property type="evidence" value="ECO:0007669"/>
    <property type="project" value="TreeGrafter"/>
</dbReference>
<keyword evidence="1" id="KW-0560">Oxidoreductase</keyword>
<evidence type="ECO:0000313" key="3">
    <source>
        <dbReference type="EMBL" id="QBD81414.1"/>
    </source>
</evidence>
<organism evidence="3 4">
    <name type="scientific">Ktedonosporobacter rubrisoli</name>
    <dbReference type="NCBI Taxonomy" id="2509675"/>
    <lineage>
        <taxon>Bacteria</taxon>
        <taxon>Bacillati</taxon>
        <taxon>Chloroflexota</taxon>
        <taxon>Ktedonobacteria</taxon>
        <taxon>Ktedonobacterales</taxon>
        <taxon>Ktedonosporobacteraceae</taxon>
        <taxon>Ktedonosporobacter</taxon>
    </lineage>
</organism>
<dbReference type="AlphaFoldDB" id="A0A4P6K060"/>
<evidence type="ECO:0000259" key="2">
    <source>
        <dbReference type="Pfam" id="PF01243"/>
    </source>
</evidence>
<dbReference type="PANTHER" id="PTHR35176:SF6">
    <property type="entry name" value="HEME OXYGENASE HI_0854-RELATED"/>
    <property type="match status" value="1"/>
</dbReference>
<evidence type="ECO:0000313" key="4">
    <source>
        <dbReference type="Proteomes" id="UP000290365"/>
    </source>
</evidence>
<dbReference type="Gene3D" id="2.30.110.10">
    <property type="entry name" value="Electron Transport, Fmn-binding Protein, Chain A"/>
    <property type="match status" value="1"/>
</dbReference>
<dbReference type="RefSeq" id="WP_129892475.1">
    <property type="nucleotide sequence ID" value="NZ_CP035758.1"/>
</dbReference>
<name>A0A4P6K060_KTERU</name>
<dbReference type="Proteomes" id="UP000290365">
    <property type="component" value="Chromosome"/>
</dbReference>
<dbReference type="EMBL" id="CP035758">
    <property type="protein sequence ID" value="QBD81414.1"/>
    <property type="molecule type" value="Genomic_DNA"/>
</dbReference>
<dbReference type="OrthoDB" id="5242787at2"/>
<dbReference type="PANTHER" id="PTHR35176">
    <property type="entry name" value="HEME OXYGENASE HI_0854-RELATED"/>
    <property type="match status" value="1"/>
</dbReference>
<accession>A0A4P6K060</accession>
<feature type="domain" description="Pyridoxamine 5'-phosphate oxidase N-terminal" evidence="2">
    <location>
        <begin position="20"/>
        <end position="134"/>
    </location>
</feature>
<dbReference type="KEGG" id="kbs:EPA93_37755"/>
<gene>
    <name evidence="3" type="ORF">EPA93_37755</name>
</gene>
<keyword evidence="4" id="KW-1185">Reference proteome</keyword>
<dbReference type="InterPro" id="IPR011576">
    <property type="entry name" value="Pyridox_Oxase_N"/>
</dbReference>
<sequence length="140" mass="15602">MRKNLQVSDLGDLLDLPLNAVLATHLANGDILLSPIWHEWQDGGFNLIIGANDIKHRSLQGNPRASISVFETSDLNRGLEVRGKAKLGTDNDHAVLRRIALRYVGPEQVDAYLQTLKDAELVLVRLEPGKLRAWDFADEI</sequence>
<reference evidence="3 4" key="1">
    <citation type="submission" date="2019-01" db="EMBL/GenBank/DDBJ databases">
        <title>Ktedonosporobacter rubrisoli SCAWS-G2.</title>
        <authorList>
            <person name="Huang Y."/>
            <person name="Yan B."/>
        </authorList>
    </citation>
    <scope>NUCLEOTIDE SEQUENCE [LARGE SCALE GENOMIC DNA]</scope>
    <source>
        <strain evidence="3 4">SCAWS-G2</strain>
    </source>
</reference>
<dbReference type="SUPFAM" id="SSF50475">
    <property type="entry name" value="FMN-binding split barrel"/>
    <property type="match status" value="1"/>
</dbReference>
<dbReference type="InterPro" id="IPR012349">
    <property type="entry name" value="Split_barrel_FMN-bd"/>
</dbReference>
<dbReference type="GO" id="GO:0070967">
    <property type="term" value="F:coenzyme F420 binding"/>
    <property type="evidence" value="ECO:0007669"/>
    <property type="project" value="TreeGrafter"/>
</dbReference>
<dbReference type="GO" id="GO:0016627">
    <property type="term" value="F:oxidoreductase activity, acting on the CH-CH group of donors"/>
    <property type="evidence" value="ECO:0007669"/>
    <property type="project" value="TreeGrafter"/>
</dbReference>
<evidence type="ECO:0000256" key="1">
    <source>
        <dbReference type="ARBA" id="ARBA00023002"/>
    </source>
</evidence>